<dbReference type="Pfam" id="PF01926">
    <property type="entry name" value="MMR_HSR1"/>
    <property type="match status" value="1"/>
</dbReference>
<dbReference type="NCBIfam" id="TIGR00231">
    <property type="entry name" value="small_GTP"/>
    <property type="match status" value="1"/>
</dbReference>
<dbReference type="PROSITE" id="PS51709">
    <property type="entry name" value="G_TRME"/>
    <property type="match status" value="1"/>
</dbReference>
<comment type="similarity">
    <text evidence="1">Belongs to the TRAFAC class TrmE-Era-EngA-EngB-Septin-like GTPase superfamily. TrmE GTPase family.</text>
</comment>
<dbReference type="Pfam" id="PF10396">
    <property type="entry name" value="TrmE_N"/>
    <property type="match status" value="1"/>
</dbReference>
<dbReference type="GO" id="GO:0002098">
    <property type="term" value="P:tRNA wobble uridine modification"/>
    <property type="evidence" value="ECO:0007669"/>
    <property type="project" value="TreeGrafter"/>
</dbReference>
<evidence type="ECO:0000313" key="7">
    <source>
        <dbReference type="EMBL" id="VAV82355.1"/>
    </source>
</evidence>
<dbReference type="InterPro" id="IPR018948">
    <property type="entry name" value="GTP-bd_TrmE_N"/>
</dbReference>
<dbReference type="InterPro" id="IPR031168">
    <property type="entry name" value="G_TrmE"/>
</dbReference>
<dbReference type="InterPro" id="IPR027368">
    <property type="entry name" value="MnmE_dom2"/>
</dbReference>
<dbReference type="GO" id="GO:0005829">
    <property type="term" value="C:cytosol"/>
    <property type="evidence" value="ECO:0007669"/>
    <property type="project" value="TreeGrafter"/>
</dbReference>
<dbReference type="Gene3D" id="3.40.50.300">
    <property type="entry name" value="P-loop containing nucleotide triphosphate hydrolases"/>
    <property type="match status" value="1"/>
</dbReference>
<dbReference type="SUPFAM" id="SSF52540">
    <property type="entry name" value="P-loop containing nucleoside triphosphate hydrolases"/>
    <property type="match status" value="1"/>
</dbReference>
<feature type="domain" description="TrmE-type G" evidence="6">
    <location>
        <begin position="230"/>
        <end position="414"/>
    </location>
</feature>
<evidence type="ECO:0000256" key="4">
    <source>
        <dbReference type="ARBA" id="ARBA00023134"/>
    </source>
</evidence>
<feature type="coiled-coil region" evidence="5">
    <location>
        <begin position="174"/>
        <end position="227"/>
    </location>
</feature>
<dbReference type="Gene3D" id="3.30.1360.120">
    <property type="entry name" value="Probable tRNA modification gtpase trme, domain 1"/>
    <property type="match status" value="1"/>
</dbReference>
<dbReference type="HAMAP" id="MF_00379">
    <property type="entry name" value="GTPase_MnmE"/>
    <property type="match status" value="1"/>
</dbReference>
<dbReference type="InterPro" id="IPR004520">
    <property type="entry name" value="GTPase_MnmE"/>
</dbReference>
<dbReference type="GO" id="GO:0003924">
    <property type="term" value="F:GTPase activity"/>
    <property type="evidence" value="ECO:0007669"/>
    <property type="project" value="InterPro"/>
</dbReference>
<evidence type="ECO:0000256" key="3">
    <source>
        <dbReference type="ARBA" id="ARBA00022741"/>
    </source>
</evidence>
<keyword evidence="5" id="KW-0175">Coiled coil</keyword>
<keyword evidence="2" id="KW-0819">tRNA processing</keyword>
<dbReference type="AlphaFoldDB" id="A0A3B0RG46"/>
<keyword evidence="4" id="KW-0342">GTP-binding</keyword>
<keyword evidence="3" id="KW-0547">Nucleotide-binding</keyword>
<dbReference type="NCBIfam" id="TIGR00450">
    <property type="entry name" value="mnmE_trmE_thdF"/>
    <property type="match status" value="1"/>
</dbReference>
<dbReference type="CDD" id="cd04164">
    <property type="entry name" value="trmE"/>
    <property type="match status" value="1"/>
</dbReference>
<gene>
    <name evidence="7" type="ORF">MNBD_DELTA01-68</name>
</gene>
<dbReference type="EMBL" id="UOEA01000014">
    <property type="protein sequence ID" value="VAV82355.1"/>
    <property type="molecule type" value="Genomic_DNA"/>
</dbReference>
<dbReference type="InterPro" id="IPR027417">
    <property type="entry name" value="P-loop_NTPase"/>
</dbReference>
<dbReference type="InterPro" id="IPR025867">
    <property type="entry name" value="MnmE_helical"/>
</dbReference>
<dbReference type="CDD" id="cd14858">
    <property type="entry name" value="TrmE_N"/>
    <property type="match status" value="1"/>
</dbReference>
<proteinExistence type="inferred from homology"/>
<dbReference type="InterPro" id="IPR027266">
    <property type="entry name" value="TrmE/GcvT-like"/>
</dbReference>
<evidence type="ECO:0000256" key="5">
    <source>
        <dbReference type="SAM" id="Coils"/>
    </source>
</evidence>
<name>A0A3B0RG46_9ZZZZ</name>
<evidence type="ECO:0000256" key="2">
    <source>
        <dbReference type="ARBA" id="ARBA00022694"/>
    </source>
</evidence>
<dbReference type="InterPro" id="IPR005225">
    <property type="entry name" value="Small_GTP-bd"/>
</dbReference>
<sequence>MDFIETIAAVATAPGQGGVGIIRISGPLALQTGLIIFTPARAISMPESQRLYYGDISASGKGGFLDKGYFVFMKGPNSFTGEDVVELHCHGGPFLLEKILEGVLQAGKEGKDGKGAVRLAEPGEFTKRAFLNGKMDLSEAEAVAEVIGATNDSALAMASSRLQGRLALEIGEIKEGLVEVVTRVEAELDFAEEEIDGLSGEDLLVEIKRAESRIRALIRGYAEAAAQLRGVKVVITGRPNTGKSSLLNLLLKEERAIVTPLAGTTRDVIEESVVIQGLPARLMDTAGLRHGDGESIVDEVEAIGIERARARVSEARVVFFVVDGSEQGHSADIELLQSLTGSSDGKVKDDLNGAAAKKSFIIVANKSDKVASLCSDIFSQDAFYQGSKIPVVAVSALKGAGIEALEGAFFKAVTGYDYSGKKAAAQGEAFITTLREKDALTRALSSLEQSEEAAAAKVARECLALELRGALDALGEVVGETTSEDILNRIFSSFCIGK</sequence>
<dbReference type="PANTHER" id="PTHR42714:SF2">
    <property type="entry name" value="TRNA MODIFICATION GTPASE GTPBP3, MITOCHONDRIAL"/>
    <property type="match status" value="1"/>
</dbReference>
<dbReference type="PANTHER" id="PTHR42714">
    <property type="entry name" value="TRNA MODIFICATION GTPASE GTPBP3"/>
    <property type="match status" value="1"/>
</dbReference>
<reference evidence="7" key="1">
    <citation type="submission" date="2018-06" db="EMBL/GenBank/DDBJ databases">
        <authorList>
            <person name="Zhirakovskaya E."/>
        </authorList>
    </citation>
    <scope>NUCLEOTIDE SEQUENCE</scope>
</reference>
<accession>A0A3B0RG46</accession>
<dbReference type="GO" id="GO:0005525">
    <property type="term" value="F:GTP binding"/>
    <property type="evidence" value="ECO:0007669"/>
    <property type="project" value="UniProtKB-KW"/>
</dbReference>
<dbReference type="Gene3D" id="1.20.120.430">
    <property type="entry name" value="tRNA modification GTPase MnmE domain 2"/>
    <property type="match status" value="1"/>
</dbReference>
<evidence type="ECO:0000256" key="1">
    <source>
        <dbReference type="ARBA" id="ARBA00011043"/>
    </source>
</evidence>
<dbReference type="GO" id="GO:0030488">
    <property type="term" value="P:tRNA methylation"/>
    <property type="evidence" value="ECO:0007669"/>
    <property type="project" value="TreeGrafter"/>
</dbReference>
<organism evidence="7">
    <name type="scientific">hydrothermal vent metagenome</name>
    <dbReference type="NCBI Taxonomy" id="652676"/>
    <lineage>
        <taxon>unclassified sequences</taxon>
        <taxon>metagenomes</taxon>
        <taxon>ecological metagenomes</taxon>
    </lineage>
</organism>
<protein>
    <submittedName>
        <fullName evidence="7">tRNA-5-carboxymethylaminomethyl-2-thiouridine(34) synthesis protein MnmE</fullName>
    </submittedName>
</protein>
<dbReference type="InterPro" id="IPR006073">
    <property type="entry name" value="GTP-bd"/>
</dbReference>
<evidence type="ECO:0000259" key="6">
    <source>
        <dbReference type="PROSITE" id="PS51709"/>
    </source>
</evidence>
<dbReference type="Pfam" id="PF12631">
    <property type="entry name" value="MnmE_helical"/>
    <property type="match status" value="1"/>
</dbReference>